<keyword evidence="5 7" id="KW-1133">Transmembrane helix</keyword>
<feature type="domain" description="TRAP C4-dicarboxylate transport system permease DctM subunit" evidence="8">
    <location>
        <begin position="1"/>
        <end position="335"/>
    </location>
</feature>
<feature type="non-terminal residue" evidence="9">
    <location>
        <position position="337"/>
    </location>
</feature>
<keyword evidence="2" id="KW-1003">Cell membrane</keyword>
<evidence type="ECO:0000259" key="8">
    <source>
        <dbReference type="Pfam" id="PF06808"/>
    </source>
</evidence>
<dbReference type="EMBL" id="UINC01111399">
    <property type="protein sequence ID" value="SVC79584.1"/>
    <property type="molecule type" value="Genomic_DNA"/>
</dbReference>
<sequence>MNASGITRRLIDYCMLLVGRFRGGLGLVNVSSSMLFGGISGSSASDTASIGSILIPEMKRRGYPEDFAAGLTVASSTMGMIIPPSIPMVLFAVTAQVSVGKLFMAGVIPGLMVGVFQVVFTLWISARKNYPKEDTEFELRKLLVETGRSAYILLLPVFVVGAVVFGVATATESAGLGVFYAIVIGCFLTRRLTRAEFIKALRQSILTSAKIMIIIAFSKLFIWILAYERLPDGLAEMVKGFDLSLFWLMMLMIVIILLSGTFIDVSPAILLLTPIFLPMVIAAGGSPILFGVVLVVGLAVGACTPPVGNCLNVCSVISGLGIGTIFRGALPFLAANV</sequence>
<feature type="transmembrane region" description="Helical" evidence="7">
    <location>
        <begin position="205"/>
        <end position="225"/>
    </location>
</feature>
<dbReference type="PANTHER" id="PTHR33362">
    <property type="entry name" value="SIALIC ACID TRAP TRANSPORTER PERMEASE PROTEIN SIAT-RELATED"/>
    <property type="match status" value="1"/>
</dbReference>
<dbReference type="AlphaFoldDB" id="A0A382Q1X1"/>
<evidence type="ECO:0000256" key="6">
    <source>
        <dbReference type="ARBA" id="ARBA00023136"/>
    </source>
</evidence>
<feature type="transmembrane region" description="Helical" evidence="7">
    <location>
        <begin position="150"/>
        <end position="168"/>
    </location>
</feature>
<evidence type="ECO:0000256" key="1">
    <source>
        <dbReference type="ARBA" id="ARBA00004429"/>
    </source>
</evidence>
<feature type="transmembrane region" description="Helical" evidence="7">
    <location>
        <begin position="174"/>
        <end position="193"/>
    </location>
</feature>
<dbReference type="GO" id="GO:0022857">
    <property type="term" value="F:transmembrane transporter activity"/>
    <property type="evidence" value="ECO:0007669"/>
    <property type="project" value="TreeGrafter"/>
</dbReference>
<reference evidence="9" key="1">
    <citation type="submission" date="2018-05" db="EMBL/GenBank/DDBJ databases">
        <authorList>
            <person name="Lanie J.A."/>
            <person name="Ng W.-L."/>
            <person name="Kazmierczak K.M."/>
            <person name="Andrzejewski T.M."/>
            <person name="Davidsen T.M."/>
            <person name="Wayne K.J."/>
            <person name="Tettelin H."/>
            <person name="Glass J.I."/>
            <person name="Rusch D."/>
            <person name="Podicherti R."/>
            <person name="Tsui H.-C.T."/>
            <person name="Winkler M.E."/>
        </authorList>
    </citation>
    <scope>NUCLEOTIDE SEQUENCE</scope>
</reference>
<dbReference type="InterPro" id="IPR010656">
    <property type="entry name" value="DctM"/>
</dbReference>
<feature type="transmembrane region" description="Helical" evidence="7">
    <location>
        <begin position="275"/>
        <end position="300"/>
    </location>
</feature>
<evidence type="ECO:0000313" key="9">
    <source>
        <dbReference type="EMBL" id="SVC79584.1"/>
    </source>
</evidence>
<gene>
    <name evidence="9" type="ORF">METZ01_LOCUS332438</name>
</gene>
<dbReference type="PANTHER" id="PTHR33362:SF5">
    <property type="entry name" value="C4-DICARBOXYLATE TRAP TRANSPORTER LARGE PERMEASE PROTEIN DCTM"/>
    <property type="match status" value="1"/>
</dbReference>
<dbReference type="InterPro" id="IPR004681">
    <property type="entry name" value="TRAP_DctM"/>
</dbReference>
<evidence type="ECO:0000256" key="2">
    <source>
        <dbReference type="ARBA" id="ARBA00022475"/>
    </source>
</evidence>
<evidence type="ECO:0000256" key="3">
    <source>
        <dbReference type="ARBA" id="ARBA00022519"/>
    </source>
</evidence>
<keyword evidence="3" id="KW-0997">Cell inner membrane</keyword>
<accession>A0A382Q1X1</accession>
<evidence type="ECO:0000256" key="7">
    <source>
        <dbReference type="SAM" id="Phobius"/>
    </source>
</evidence>
<comment type="subcellular location">
    <subcellularLocation>
        <location evidence="1">Cell inner membrane</location>
        <topology evidence="1">Multi-pass membrane protein</topology>
    </subcellularLocation>
</comment>
<evidence type="ECO:0000256" key="4">
    <source>
        <dbReference type="ARBA" id="ARBA00022692"/>
    </source>
</evidence>
<evidence type="ECO:0000256" key="5">
    <source>
        <dbReference type="ARBA" id="ARBA00022989"/>
    </source>
</evidence>
<dbReference type="Pfam" id="PF06808">
    <property type="entry name" value="DctM"/>
    <property type="match status" value="1"/>
</dbReference>
<keyword evidence="6 7" id="KW-0472">Membrane</keyword>
<feature type="transmembrane region" description="Helical" evidence="7">
    <location>
        <begin position="245"/>
        <end position="263"/>
    </location>
</feature>
<organism evidence="9">
    <name type="scientific">marine metagenome</name>
    <dbReference type="NCBI Taxonomy" id="408172"/>
    <lineage>
        <taxon>unclassified sequences</taxon>
        <taxon>metagenomes</taxon>
        <taxon>ecological metagenomes</taxon>
    </lineage>
</organism>
<dbReference type="NCBIfam" id="TIGR00786">
    <property type="entry name" value="dctM"/>
    <property type="match status" value="1"/>
</dbReference>
<name>A0A382Q1X1_9ZZZZ</name>
<dbReference type="GO" id="GO:0005886">
    <property type="term" value="C:plasma membrane"/>
    <property type="evidence" value="ECO:0007669"/>
    <property type="project" value="UniProtKB-SubCell"/>
</dbReference>
<feature type="transmembrane region" description="Helical" evidence="7">
    <location>
        <begin position="67"/>
        <end position="90"/>
    </location>
</feature>
<proteinExistence type="predicted"/>
<keyword evidence="4 7" id="KW-0812">Transmembrane</keyword>
<feature type="transmembrane region" description="Helical" evidence="7">
    <location>
        <begin position="102"/>
        <end position="124"/>
    </location>
</feature>
<protein>
    <recommendedName>
        <fullName evidence="8">TRAP C4-dicarboxylate transport system permease DctM subunit domain-containing protein</fullName>
    </recommendedName>
</protein>